<dbReference type="EMBL" id="FMZW01000042">
    <property type="protein sequence ID" value="SDF02264.1"/>
    <property type="molecule type" value="Genomic_DNA"/>
</dbReference>
<evidence type="ECO:0000313" key="2">
    <source>
        <dbReference type="Proteomes" id="UP000199245"/>
    </source>
</evidence>
<proteinExistence type="predicted"/>
<gene>
    <name evidence="1" type="ORF">SAMN05216337_104283</name>
</gene>
<organism evidence="1 2">
    <name type="scientific">Bradyrhizobium brasilense</name>
    <dbReference type="NCBI Taxonomy" id="1419277"/>
    <lineage>
        <taxon>Bacteria</taxon>
        <taxon>Pseudomonadati</taxon>
        <taxon>Pseudomonadota</taxon>
        <taxon>Alphaproteobacteria</taxon>
        <taxon>Hyphomicrobiales</taxon>
        <taxon>Nitrobacteraceae</taxon>
        <taxon>Bradyrhizobium</taxon>
    </lineage>
</organism>
<evidence type="ECO:0000313" key="1">
    <source>
        <dbReference type="EMBL" id="SDF02264.1"/>
    </source>
</evidence>
<dbReference type="Proteomes" id="UP000199245">
    <property type="component" value="Unassembled WGS sequence"/>
</dbReference>
<sequence>MSDDCPICDGTRWVCENHPDRPWQGERACTCGGAGAPCPACNKANEGEMPSLPKGFRATFDKRGWRQH</sequence>
<dbReference type="RefSeq" id="WP_092088450.1">
    <property type="nucleotide sequence ID" value="NZ_FMZW01000042.1"/>
</dbReference>
<accession>A0A1G7HPN8</accession>
<name>A0A1G7HPN8_9BRAD</name>
<dbReference type="AlphaFoldDB" id="A0A1G7HPN8"/>
<protein>
    <submittedName>
        <fullName evidence="1">Uncharacterized protein</fullName>
    </submittedName>
</protein>
<reference evidence="1 2" key="1">
    <citation type="submission" date="2016-10" db="EMBL/GenBank/DDBJ databases">
        <authorList>
            <person name="de Groot N.N."/>
        </authorList>
    </citation>
    <scope>NUCLEOTIDE SEQUENCE [LARGE SCALE GENOMIC DNA]</scope>
    <source>
        <strain evidence="1 2">R5</strain>
    </source>
</reference>